<name>A0A2H6KG39_9APIC</name>
<organism evidence="2 3">
    <name type="scientific">Babesia ovata</name>
    <dbReference type="NCBI Taxonomy" id="189622"/>
    <lineage>
        <taxon>Eukaryota</taxon>
        <taxon>Sar</taxon>
        <taxon>Alveolata</taxon>
        <taxon>Apicomplexa</taxon>
        <taxon>Aconoidasida</taxon>
        <taxon>Piroplasmida</taxon>
        <taxon>Babesiidae</taxon>
        <taxon>Babesia</taxon>
    </lineage>
</organism>
<accession>A0A2H6KG39</accession>
<evidence type="ECO:0000313" key="3">
    <source>
        <dbReference type="Proteomes" id="UP000236319"/>
    </source>
</evidence>
<sequence length="122" mass="12814">MQLIPEVVEERDKLPGGARRPPGEAGEVGGQSQQGIIAAAGGSEDVVEYVASLLRCRQILPLESHVDTALEADVAGVEGMSLELGIRGVSQEGLEGGRSLGILAIFTILPSTLRCLPRTLRL</sequence>
<reference evidence="2 3" key="1">
    <citation type="journal article" date="2017" name="BMC Genomics">
        <title>Whole-genome assembly of Babesia ovata and comparative genomics between closely related pathogens.</title>
        <authorList>
            <person name="Yamagishi J."/>
            <person name="Asada M."/>
            <person name="Hakimi H."/>
            <person name="Tanaka T.Q."/>
            <person name="Sugimoto C."/>
            <person name="Kawazu S."/>
        </authorList>
    </citation>
    <scope>NUCLEOTIDE SEQUENCE [LARGE SCALE GENOMIC DNA]</scope>
    <source>
        <strain evidence="2 3">Miyake</strain>
    </source>
</reference>
<feature type="compositionally biased region" description="Low complexity" evidence="1">
    <location>
        <begin position="15"/>
        <end position="25"/>
    </location>
</feature>
<comment type="caution">
    <text evidence="2">The sequence shown here is derived from an EMBL/GenBank/DDBJ whole genome shotgun (WGS) entry which is preliminary data.</text>
</comment>
<feature type="region of interest" description="Disordered" evidence="1">
    <location>
        <begin position="10"/>
        <end position="34"/>
    </location>
</feature>
<dbReference type="Proteomes" id="UP000236319">
    <property type="component" value="Unassembled WGS sequence"/>
</dbReference>
<gene>
    <name evidence="2" type="ORF">BOVATA_034550</name>
</gene>
<dbReference type="GeneID" id="39875732"/>
<dbReference type="RefSeq" id="XP_028868205.1">
    <property type="nucleotide sequence ID" value="XM_029012372.1"/>
</dbReference>
<evidence type="ECO:0000256" key="1">
    <source>
        <dbReference type="SAM" id="MobiDB-lite"/>
    </source>
</evidence>
<protein>
    <submittedName>
        <fullName evidence="2">Uncharacterized protein</fullName>
    </submittedName>
</protein>
<dbReference type="EMBL" id="BDSA01000003">
    <property type="protein sequence ID" value="GBE61962.1"/>
    <property type="molecule type" value="Genomic_DNA"/>
</dbReference>
<dbReference type="VEuPathDB" id="PiroplasmaDB:BOVATA_034550"/>
<dbReference type="AlphaFoldDB" id="A0A2H6KG39"/>
<evidence type="ECO:0000313" key="2">
    <source>
        <dbReference type="EMBL" id="GBE61962.1"/>
    </source>
</evidence>
<keyword evidence="3" id="KW-1185">Reference proteome</keyword>
<proteinExistence type="predicted"/>